<keyword evidence="2" id="KW-1185">Reference proteome</keyword>
<dbReference type="AlphaFoldDB" id="A0A8E2B005"/>
<dbReference type="SUPFAM" id="SSF52540">
    <property type="entry name" value="P-loop containing nucleoside triphosphate hydrolases"/>
    <property type="match status" value="1"/>
</dbReference>
<feature type="non-terminal residue" evidence="1">
    <location>
        <position position="378"/>
    </location>
</feature>
<dbReference type="OrthoDB" id="2986975at2759"/>
<accession>A0A8E2B005</accession>
<reference evidence="1 2" key="1">
    <citation type="submission" date="2016-07" db="EMBL/GenBank/DDBJ databases">
        <title>Draft genome of the white-rot fungus Obba rivulosa 3A-2.</title>
        <authorList>
            <consortium name="DOE Joint Genome Institute"/>
            <person name="Miettinen O."/>
            <person name="Riley R."/>
            <person name="Acob R."/>
            <person name="Barry K."/>
            <person name="Cullen D."/>
            <person name="De Vries R."/>
            <person name="Hainaut M."/>
            <person name="Hatakka A."/>
            <person name="Henrissat B."/>
            <person name="Hilden K."/>
            <person name="Kuo R."/>
            <person name="Labutti K."/>
            <person name="Lipzen A."/>
            <person name="Makela M.R."/>
            <person name="Sandor L."/>
            <person name="Spatafora J.W."/>
            <person name="Grigoriev I.V."/>
            <person name="Hibbett D.S."/>
        </authorList>
    </citation>
    <scope>NUCLEOTIDE SEQUENCE [LARGE SCALE GENOMIC DNA]</scope>
    <source>
        <strain evidence="1 2">3A-2</strain>
    </source>
</reference>
<dbReference type="EMBL" id="KV722421">
    <property type="protein sequence ID" value="OCH89707.1"/>
    <property type="molecule type" value="Genomic_DNA"/>
</dbReference>
<proteinExistence type="predicted"/>
<name>A0A8E2B005_9APHY</name>
<dbReference type="InterPro" id="IPR051055">
    <property type="entry name" value="PIF1_helicase"/>
</dbReference>
<gene>
    <name evidence="1" type="ORF">OBBRIDRAFT_697309</name>
</gene>
<dbReference type="InterPro" id="IPR027417">
    <property type="entry name" value="P-loop_NTPase"/>
</dbReference>
<evidence type="ECO:0000313" key="2">
    <source>
        <dbReference type="Proteomes" id="UP000250043"/>
    </source>
</evidence>
<protein>
    <recommendedName>
        <fullName evidence="3">ATP-dependent DNA helicase</fullName>
    </recommendedName>
</protein>
<sequence length="378" mass="41695">MCLALGVHDRPFGGKSVVFAGDFGQLPPPGHGAAALYSGGVGTTLRADTLRGQTAALGKALWHQVTTVVLLRQNMRQKGMSDEDKAFRVALENARLAACTNSDIKLLRTRVVSPRVGRPHLTDPLFRNISVITSLNAQRDMINVMGCARFAKESNQTLHTFYSVDTWPNSTHRTAKKKTAHHKRDAIDPVRTTNIISPNLQEILWRLNPAATKHLPGKLELCLGMPVLLKHNEATELCATNGAEGIVRGWERGITPTGKPMLRTVFVELLKPPREVQIAGLPPNVIPVPSSKHRIECLLPNDETISIDREQPAILPNFAMTDFCGQGRTRPRNPVDLFHSKSHQAIYTALSRSSSLQGTMIMREFEPRKLCNGMTAHL</sequence>
<dbReference type="PANTHER" id="PTHR47642:SF6">
    <property type="entry name" value="ATP-DEPENDENT DNA HELICASE"/>
    <property type="match status" value="1"/>
</dbReference>
<evidence type="ECO:0000313" key="1">
    <source>
        <dbReference type="EMBL" id="OCH89707.1"/>
    </source>
</evidence>
<dbReference type="Proteomes" id="UP000250043">
    <property type="component" value="Unassembled WGS sequence"/>
</dbReference>
<dbReference type="PANTHER" id="PTHR47642">
    <property type="entry name" value="ATP-DEPENDENT DNA HELICASE"/>
    <property type="match status" value="1"/>
</dbReference>
<organism evidence="1 2">
    <name type="scientific">Obba rivulosa</name>
    <dbReference type="NCBI Taxonomy" id="1052685"/>
    <lineage>
        <taxon>Eukaryota</taxon>
        <taxon>Fungi</taxon>
        <taxon>Dikarya</taxon>
        <taxon>Basidiomycota</taxon>
        <taxon>Agaricomycotina</taxon>
        <taxon>Agaricomycetes</taxon>
        <taxon>Polyporales</taxon>
        <taxon>Gelatoporiaceae</taxon>
        <taxon>Obba</taxon>
    </lineage>
</organism>
<evidence type="ECO:0008006" key="3">
    <source>
        <dbReference type="Google" id="ProtNLM"/>
    </source>
</evidence>